<dbReference type="EMBL" id="JACHIL010000004">
    <property type="protein sequence ID" value="MBB5092103.1"/>
    <property type="molecule type" value="Genomic_DNA"/>
</dbReference>
<evidence type="ECO:0000259" key="5">
    <source>
        <dbReference type="PROSITE" id="PS50931"/>
    </source>
</evidence>
<keyword evidence="2" id="KW-0805">Transcription regulation</keyword>
<dbReference type="GO" id="GO:0000976">
    <property type="term" value="F:transcription cis-regulatory region binding"/>
    <property type="evidence" value="ECO:0007669"/>
    <property type="project" value="TreeGrafter"/>
</dbReference>
<evidence type="ECO:0000313" key="6">
    <source>
        <dbReference type="EMBL" id="MBB5092103.1"/>
    </source>
</evidence>
<dbReference type="Pfam" id="PF00126">
    <property type="entry name" value="HTH_1"/>
    <property type="match status" value="1"/>
</dbReference>
<evidence type="ECO:0000256" key="1">
    <source>
        <dbReference type="ARBA" id="ARBA00009437"/>
    </source>
</evidence>
<dbReference type="SUPFAM" id="SSF46785">
    <property type="entry name" value="Winged helix' DNA-binding domain"/>
    <property type="match status" value="1"/>
</dbReference>
<dbReference type="PRINTS" id="PR00039">
    <property type="entry name" value="HTHLYSR"/>
</dbReference>
<reference evidence="6 7" key="1">
    <citation type="submission" date="2020-08" db="EMBL/GenBank/DDBJ databases">
        <title>Genomic Encyclopedia of Type Strains, Phase IV (KMG-IV): sequencing the most valuable type-strain genomes for metagenomic binning, comparative biology and taxonomic classification.</title>
        <authorList>
            <person name="Goeker M."/>
        </authorList>
    </citation>
    <scope>NUCLEOTIDE SEQUENCE [LARGE SCALE GENOMIC DNA]</scope>
    <source>
        <strain evidence="6 7">DSM 25620</strain>
    </source>
</reference>
<dbReference type="Gene3D" id="3.40.190.290">
    <property type="match status" value="1"/>
</dbReference>
<dbReference type="NCBIfam" id="TIGR03339">
    <property type="entry name" value="phn_lysR"/>
    <property type="match status" value="1"/>
</dbReference>
<comment type="caution">
    <text evidence="6">The sequence shown here is derived from an EMBL/GenBank/DDBJ whole genome shotgun (WGS) entry which is preliminary data.</text>
</comment>
<evidence type="ECO:0000256" key="4">
    <source>
        <dbReference type="ARBA" id="ARBA00023163"/>
    </source>
</evidence>
<gene>
    <name evidence="6" type="ORF">HNQ68_002648</name>
</gene>
<dbReference type="InterPro" id="IPR000847">
    <property type="entry name" value="LysR_HTH_N"/>
</dbReference>
<sequence length="294" mass="32995">MRYVQLRAFHYVAISGGFSRAAEALCLTQPAISDQVRKLEEEYDVLLFNRHKKQVSLTDAGVKLLEITHRLFEVEQQALDFLSESRVLRAGKLRIMADAAHHILGILGAFREKYPSVQISVQTGNSEEVISSLYRYEADIGVLGEVPKARDFLIHKLNSSPIIAFVARDHPLSRFSNIDLAELLQWPLVFREKGSKTRQKLEDLALEKNVVLKPAIEAEGREAVREIVAGGAGIGFVSLAEFSNDSRLHPLSINTREELMDETLICLQERSNGTLINAFFKIASESDTHNIIKN</sequence>
<dbReference type="CDD" id="cd05466">
    <property type="entry name" value="PBP2_LTTR_substrate"/>
    <property type="match status" value="1"/>
</dbReference>
<evidence type="ECO:0000256" key="2">
    <source>
        <dbReference type="ARBA" id="ARBA00023015"/>
    </source>
</evidence>
<dbReference type="FunFam" id="1.10.10.10:FF:000001">
    <property type="entry name" value="LysR family transcriptional regulator"/>
    <property type="match status" value="1"/>
</dbReference>
<keyword evidence="4" id="KW-0804">Transcription</keyword>
<dbReference type="AlphaFoldDB" id="A0A7W8AKK7"/>
<dbReference type="InterPro" id="IPR036388">
    <property type="entry name" value="WH-like_DNA-bd_sf"/>
</dbReference>
<dbReference type="Proteomes" id="UP000531231">
    <property type="component" value="Unassembled WGS sequence"/>
</dbReference>
<protein>
    <submittedName>
        <fullName evidence="6">Aminoethylphosphonate catabolism LysR family transcriptional regulator</fullName>
    </submittedName>
</protein>
<proteinExistence type="inferred from homology"/>
<dbReference type="PANTHER" id="PTHR30126">
    <property type="entry name" value="HTH-TYPE TRANSCRIPTIONAL REGULATOR"/>
    <property type="match status" value="1"/>
</dbReference>
<keyword evidence="3" id="KW-0238">DNA-binding</keyword>
<name>A0A7W8AKK7_9HYPH</name>
<dbReference type="SUPFAM" id="SSF53850">
    <property type="entry name" value="Periplasmic binding protein-like II"/>
    <property type="match status" value="1"/>
</dbReference>
<dbReference type="PROSITE" id="PS50931">
    <property type="entry name" value="HTH_LYSR"/>
    <property type="match status" value="1"/>
</dbReference>
<dbReference type="RefSeq" id="WP_075655878.1">
    <property type="nucleotide sequence ID" value="NZ_JACHIL010000004.1"/>
</dbReference>
<dbReference type="GO" id="GO:0003700">
    <property type="term" value="F:DNA-binding transcription factor activity"/>
    <property type="evidence" value="ECO:0007669"/>
    <property type="project" value="InterPro"/>
</dbReference>
<keyword evidence="7" id="KW-1185">Reference proteome</keyword>
<dbReference type="PANTHER" id="PTHR30126:SF94">
    <property type="entry name" value="LYSR FAMILY TRANSCRIPTIONAL REGULATOR"/>
    <property type="match status" value="1"/>
</dbReference>
<dbReference type="InterPro" id="IPR017724">
    <property type="entry name" value="Tscrpt_reg_LysR"/>
</dbReference>
<evidence type="ECO:0000256" key="3">
    <source>
        <dbReference type="ARBA" id="ARBA00023125"/>
    </source>
</evidence>
<dbReference type="Pfam" id="PF03466">
    <property type="entry name" value="LysR_substrate"/>
    <property type="match status" value="1"/>
</dbReference>
<dbReference type="InterPro" id="IPR005119">
    <property type="entry name" value="LysR_subst-bd"/>
</dbReference>
<organism evidence="6 7">
    <name type="scientific">Pseudochrobactrum saccharolyticum</name>
    <dbReference type="NCBI Taxonomy" id="354352"/>
    <lineage>
        <taxon>Bacteria</taxon>
        <taxon>Pseudomonadati</taxon>
        <taxon>Pseudomonadota</taxon>
        <taxon>Alphaproteobacteria</taxon>
        <taxon>Hyphomicrobiales</taxon>
        <taxon>Brucellaceae</taxon>
        <taxon>Pseudochrobactrum</taxon>
    </lineage>
</organism>
<evidence type="ECO:0000313" key="7">
    <source>
        <dbReference type="Proteomes" id="UP000531231"/>
    </source>
</evidence>
<feature type="domain" description="HTH lysR-type" evidence="5">
    <location>
        <begin position="1"/>
        <end position="58"/>
    </location>
</feature>
<accession>A0A7W8AKK7</accession>
<comment type="similarity">
    <text evidence="1">Belongs to the LysR transcriptional regulatory family.</text>
</comment>
<dbReference type="Gene3D" id="1.10.10.10">
    <property type="entry name" value="Winged helix-like DNA-binding domain superfamily/Winged helix DNA-binding domain"/>
    <property type="match status" value="1"/>
</dbReference>
<dbReference type="InterPro" id="IPR036390">
    <property type="entry name" value="WH_DNA-bd_sf"/>
</dbReference>